<dbReference type="EC" id="3.4.-.-" evidence="3"/>
<evidence type="ECO:0000256" key="1">
    <source>
        <dbReference type="SAM" id="Phobius"/>
    </source>
</evidence>
<keyword evidence="1" id="KW-0812">Transmembrane</keyword>
<reference evidence="3" key="1">
    <citation type="submission" date="2022-05" db="EMBL/GenBank/DDBJ databases">
        <authorList>
            <person name="Jo J.-H."/>
            <person name="Im W.-T."/>
        </authorList>
    </citation>
    <scope>NUCLEOTIDE SEQUENCE</scope>
    <source>
        <strain evidence="3">SE220</strain>
    </source>
</reference>
<feature type="transmembrane region" description="Helical" evidence="1">
    <location>
        <begin position="93"/>
        <end position="113"/>
    </location>
</feature>
<dbReference type="InterPro" id="IPR003675">
    <property type="entry name" value="Rce1/LyrA-like_dom"/>
</dbReference>
<dbReference type="RefSeq" id="WP_249832033.1">
    <property type="nucleotide sequence ID" value="NZ_JAMGBE010000003.1"/>
</dbReference>
<evidence type="ECO:0000313" key="4">
    <source>
        <dbReference type="Proteomes" id="UP001165342"/>
    </source>
</evidence>
<feature type="transmembrane region" description="Helical" evidence="1">
    <location>
        <begin position="147"/>
        <end position="169"/>
    </location>
</feature>
<keyword evidence="3" id="KW-0645">Protease</keyword>
<name>A0ABT0S3X2_9SPHN</name>
<proteinExistence type="predicted"/>
<keyword evidence="1" id="KW-1133">Transmembrane helix</keyword>
<accession>A0ABT0S3X2</accession>
<dbReference type="GO" id="GO:0006508">
    <property type="term" value="P:proteolysis"/>
    <property type="evidence" value="ECO:0007669"/>
    <property type="project" value="UniProtKB-KW"/>
</dbReference>
<feature type="transmembrane region" description="Helical" evidence="1">
    <location>
        <begin position="30"/>
        <end position="56"/>
    </location>
</feature>
<keyword evidence="3" id="KW-0378">Hydrolase</keyword>
<protein>
    <submittedName>
        <fullName evidence="3">CPBP family glutamic-type intramembrane protease</fullName>
        <ecNumber evidence="3">3.4.-.-</ecNumber>
    </submittedName>
</protein>
<organism evidence="3 4">
    <name type="scientific">Sphingomonas hankyongi</name>
    <dbReference type="NCBI Taxonomy" id="2908209"/>
    <lineage>
        <taxon>Bacteria</taxon>
        <taxon>Pseudomonadati</taxon>
        <taxon>Pseudomonadota</taxon>
        <taxon>Alphaproteobacteria</taxon>
        <taxon>Sphingomonadales</taxon>
        <taxon>Sphingomonadaceae</taxon>
        <taxon>Sphingomonas</taxon>
    </lineage>
</organism>
<dbReference type="GO" id="GO:0008233">
    <property type="term" value="F:peptidase activity"/>
    <property type="evidence" value="ECO:0007669"/>
    <property type="project" value="UniProtKB-KW"/>
</dbReference>
<evidence type="ECO:0000313" key="3">
    <source>
        <dbReference type="EMBL" id="MCL6730553.1"/>
    </source>
</evidence>
<evidence type="ECO:0000259" key="2">
    <source>
        <dbReference type="Pfam" id="PF02517"/>
    </source>
</evidence>
<feature type="transmembrane region" description="Helical" evidence="1">
    <location>
        <begin position="119"/>
        <end position="140"/>
    </location>
</feature>
<keyword evidence="1" id="KW-0472">Membrane</keyword>
<dbReference type="Proteomes" id="UP001165342">
    <property type="component" value="Unassembled WGS sequence"/>
</dbReference>
<feature type="transmembrane region" description="Helical" evidence="1">
    <location>
        <begin position="68"/>
        <end position="86"/>
    </location>
</feature>
<sequence>MDETARSLQAAQWTAPVSFLPPAVREPRRLWLSIVIGWLTAFLPSLLIGALVTHLFPQSAQPQLPVSNWLGVFLMVVFAPVTETLIMASVLAILLRFVPPTVAVVISAIGWGVAHSMAAPAWGLVIWWPFFVFSTLFVAWRRHSLAAAILVPASAHALQNLLPALLLFYGAGTAI</sequence>
<gene>
    <name evidence="3" type="ORF">LZ538_10900</name>
</gene>
<keyword evidence="4" id="KW-1185">Reference proteome</keyword>
<dbReference type="EMBL" id="JAMGBE010000003">
    <property type="protein sequence ID" value="MCL6730553.1"/>
    <property type="molecule type" value="Genomic_DNA"/>
</dbReference>
<feature type="domain" description="CAAX prenyl protease 2/Lysostaphin resistance protein A-like" evidence="2">
    <location>
        <begin position="67"/>
        <end position="161"/>
    </location>
</feature>
<comment type="caution">
    <text evidence="3">The sequence shown here is derived from an EMBL/GenBank/DDBJ whole genome shotgun (WGS) entry which is preliminary data.</text>
</comment>
<dbReference type="Pfam" id="PF02517">
    <property type="entry name" value="Rce1-like"/>
    <property type="match status" value="1"/>
</dbReference>